<dbReference type="RefSeq" id="WP_380539147.1">
    <property type="nucleotide sequence ID" value="NZ_JBHFAB010000019.1"/>
</dbReference>
<dbReference type="EMBL" id="JBHFAB010000019">
    <property type="protein sequence ID" value="MFC1419588.1"/>
    <property type="molecule type" value="Genomic_DNA"/>
</dbReference>
<evidence type="ECO:0000256" key="1">
    <source>
        <dbReference type="SAM" id="SignalP"/>
    </source>
</evidence>
<protein>
    <recommendedName>
        <fullName evidence="4">Ricin B lectin domain-containing protein</fullName>
    </recommendedName>
</protein>
<feature type="chain" id="PRO_5045572925" description="Ricin B lectin domain-containing protein" evidence="1">
    <location>
        <begin position="26"/>
        <end position="190"/>
    </location>
</feature>
<comment type="caution">
    <text evidence="2">The sequence shown here is derived from an EMBL/GenBank/DDBJ whole genome shotgun (WGS) entry which is preliminary data.</text>
</comment>
<accession>A0ABV6W0Z6</accession>
<reference evidence="2 3" key="1">
    <citation type="submission" date="2024-09" db="EMBL/GenBank/DDBJ databases">
        <authorList>
            <person name="Lee S.D."/>
        </authorList>
    </citation>
    <scope>NUCLEOTIDE SEQUENCE [LARGE SCALE GENOMIC DNA]</scope>
    <source>
        <strain evidence="2 3">N8-3</strain>
    </source>
</reference>
<keyword evidence="1" id="KW-0732">Signal</keyword>
<dbReference type="Proteomes" id="UP001592531">
    <property type="component" value="Unassembled WGS sequence"/>
</dbReference>
<evidence type="ECO:0008006" key="4">
    <source>
        <dbReference type="Google" id="ProtNLM"/>
    </source>
</evidence>
<evidence type="ECO:0000313" key="3">
    <source>
        <dbReference type="Proteomes" id="UP001592531"/>
    </source>
</evidence>
<organism evidence="2 3">
    <name type="scientific">Streptacidiphilus cavernicola</name>
    <dbReference type="NCBI Taxonomy" id="3342716"/>
    <lineage>
        <taxon>Bacteria</taxon>
        <taxon>Bacillati</taxon>
        <taxon>Actinomycetota</taxon>
        <taxon>Actinomycetes</taxon>
        <taxon>Kitasatosporales</taxon>
        <taxon>Streptomycetaceae</taxon>
        <taxon>Streptacidiphilus</taxon>
    </lineage>
</organism>
<sequence length="190" mass="20150">MLKLPRTRRATAPKAGLLKSGLAVATMAAVAVAALPGSAYASINIPNQQLGLRQTGQCIVGEPGAGSFMGTCGVYGIDTDWNLESVYPDAPNHAYANVRIRGTDLNECLTVLGQVGPGGFGNEVSPRPCDGSAAQEWASTRSADGYLNYFNFQYRVCLDGGYSDTYGYPENGCNAHGENHYEDWSYLGPA</sequence>
<dbReference type="InterPro" id="IPR035992">
    <property type="entry name" value="Ricin_B-like_lectins"/>
</dbReference>
<feature type="signal peptide" evidence="1">
    <location>
        <begin position="1"/>
        <end position="25"/>
    </location>
</feature>
<name>A0ABV6W0Z6_9ACTN</name>
<gene>
    <name evidence="2" type="ORF">ACEZDE_23565</name>
</gene>
<keyword evidence="3" id="KW-1185">Reference proteome</keyword>
<evidence type="ECO:0000313" key="2">
    <source>
        <dbReference type="EMBL" id="MFC1419588.1"/>
    </source>
</evidence>
<dbReference type="SUPFAM" id="SSF50370">
    <property type="entry name" value="Ricin B-like lectins"/>
    <property type="match status" value="1"/>
</dbReference>
<proteinExistence type="predicted"/>
<dbReference type="Gene3D" id="2.80.10.50">
    <property type="match status" value="1"/>
</dbReference>
<dbReference type="PROSITE" id="PS50231">
    <property type="entry name" value="RICIN_B_LECTIN"/>
    <property type="match status" value="1"/>
</dbReference>